<evidence type="ECO:0000313" key="4">
    <source>
        <dbReference type="Proteomes" id="UP000184185"/>
    </source>
</evidence>
<dbReference type="OrthoDB" id="2060306at2"/>
<keyword evidence="1" id="KW-1133">Transmembrane helix</keyword>
<organism evidence="3 4">
    <name type="scientific">Pseudobutyrivibrio xylanivorans DSM 14809</name>
    <dbReference type="NCBI Taxonomy" id="1123012"/>
    <lineage>
        <taxon>Bacteria</taxon>
        <taxon>Bacillati</taxon>
        <taxon>Bacillota</taxon>
        <taxon>Clostridia</taxon>
        <taxon>Lachnospirales</taxon>
        <taxon>Lachnospiraceae</taxon>
        <taxon>Pseudobutyrivibrio</taxon>
    </lineage>
</organism>
<name>A0A1M6G8D0_PSEXY</name>
<feature type="domain" description="DUF4190" evidence="2">
    <location>
        <begin position="30"/>
        <end position="93"/>
    </location>
</feature>
<evidence type="ECO:0000259" key="2">
    <source>
        <dbReference type="Pfam" id="PF13828"/>
    </source>
</evidence>
<dbReference type="InterPro" id="IPR025241">
    <property type="entry name" value="DUF4190"/>
</dbReference>
<reference evidence="3 4" key="1">
    <citation type="submission" date="2016-11" db="EMBL/GenBank/DDBJ databases">
        <authorList>
            <person name="Jaros S."/>
            <person name="Januszkiewicz K."/>
            <person name="Wedrychowicz H."/>
        </authorList>
    </citation>
    <scope>NUCLEOTIDE SEQUENCE [LARGE SCALE GENOMIC DNA]</scope>
    <source>
        <strain evidence="3 4">DSM 14809</strain>
    </source>
</reference>
<evidence type="ECO:0000256" key="1">
    <source>
        <dbReference type="SAM" id="Phobius"/>
    </source>
</evidence>
<feature type="transmembrane region" description="Helical" evidence="1">
    <location>
        <begin position="77"/>
        <end position="99"/>
    </location>
</feature>
<dbReference type="Pfam" id="PF13828">
    <property type="entry name" value="DUF4190"/>
    <property type="match status" value="1"/>
</dbReference>
<sequence>MSYDYYYTDDVEREIKNLQNENGNPSNYGLAIASLIMGIVSLVFFLFLLNIISAIIAIILGFVFIGGTKAGQKGRGLAKVGIITSILSIVLCIGSYVLIFQNASNITKMMENEFKSNNSQFHYYESDGEDPFKDFDDIEDFYKFYENPDDFEDFLNDNDKDDTL</sequence>
<evidence type="ECO:0000313" key="3">
    <source>
        <dbReference type="EMBL" id="SHJ06172.1"/>
    </source>
</evidence>
<protein>
    <submittedName>
        <fullName evidence="3">Predicted membrane protein</fullName>
    </submittedName>
</protein>
<gene>
    <name evidence="3" type="ORF">SAMN02745725_01671</name>
</gene>
<dbReference type="Proteomes" id="UP000184185">
    <property type="component" value="Unassembled WGS sequence"/>
</dbReference>
<keyword evidence="1" id="KW-0472">Membrane</keyword>
<keyword evidence="4" id="KW-1185">Reference proteome</keyword>
<keyword evidence="1" id="KW-0812">Transmembrane</keyword>
<dbReference type="RefSeq" id="WP_072915943.1">
    <property type="nucleotide sequence ID" value="NZ_FQYQ01000009.1"/>
</dbReference>
<dbReference type="EMBL" id="FQYQ01000009">
    <property type="protein sequence ID" value="SHJ06172.1"/>
    <property type="molecule type" value="Genomic_DNA"/>
</dbReference>
<proteinExistence type="predicted"/>
<feature type="transmembrane region" description="Helical" evidence="1">
    <location>
        <begin position="32"/>
        <end position="65"/>
    </location>
</feature>
<dbReference type="AlphaFoldDB" id="A0A1M6G8D0"/>
<accession>A0A1M6G8D0</accession>